<comment type="caution">
    <text evidence="9">The sequence shown here is derived from an EMBL/GenBank/DDBJ whole genome shotgun (WGS) entry which is preliminary data.</text>
</comment>
<dbReference type="EMBL" id="JBHSMA010000003">
    <property type="protein sequence ID" value="MFC5410370.1"/>
    <property type="molecule type" value="Genomic_DNA"/>
</dbReference>
<dbReference type="InterPro" id="IPR011990">
    <property type="entry name" value="TPR-like_helical_dom_sf"/>
</dbReference>
<evidence type="ECO:0000313" key="9">
    <source>
        <dbReference type="EMBL" id="MFC5410370.1"/>
    </source>
</evidence>
<evidence type="ECO:0000256" key="2">
    <source>
        <dbReference type="ARBA" id="ARBA00006275"/>
    </source>
</evidence>
<dbReference type="RefSeq" id="WP_379845782.1">
    <property type="nucleotide sequence ID" value="NZ_JBHSMA010000003.1"/>
</dbReference>
<dbReference type="Gene3D" id="1.25.40.390">
    <property type="match status" value="1"/>
</dbReference>
<dbReference type="Pfam" id="PF07980">
    <property type="entry name" value="SusD_RagB"/>
    <property type="match status" value="1"/>
</dbReference>
<evidence type="ECO:0000256" key="5">
    <source>
        <dbReference type="ARBA" id="ARBA00023237"/>
    </source>
</evidence>
<feature type="domain" description="RagB/SusD" evidence="7">
    <location>
        <begin position="252"/>
        <end position="574"/>
    </location>
</feature>
<evidence type="ECO:0000259" key="8">
    <source>
        <dbReference type="Pfam" id="PF14322"/>
    </source>
</evidence>
<dbReference type="InterPro" id="IPR012944">
    <property type="entry name" value="SusD_RagB_dom"/>
</dbReference>
<evidence type="ECO:0000256" key="1">
    <source>
        <dbReference type="ARBA" id="ARBA00004442"/>
    </source>
</evidence>
<feature type="domain" description="SusD-like N-terminal" evidence="8">
    <location>
        <begin position="89"/>
        <end position="223"/>
    </location>
</feature>
<feature type="chain" id="PRO_5046596035" evidence="6">
    <location>
        <begin position="24"/>
        <end position="574"/>
    </location>
</feature>
<dbReference type="PROSITE" id="PS51257">
    <property type="entry name" value="PROKAR_LIPOPROTEIN"/>
    <property type="match status" value="1"/>
</dbReference>
<evidence type="ECO:0000256" key="4">
    <source>
        <dbReference type="ARBA" id="ARBA00023136"/>
    </source>
</evidence>
<reference evidence="10" key="1">
    <citation type="journal article" date="2019" name="Int. J. Syst. Evol. Microbiol.">
        <title>The Global Catalogue of Microorganisms (GCM) 10K type strain sequencing project: providing services to taxonomists for standard genome sequencing and annotation.</title>
        <authorList>
            <consortium name="The Broad Institute Genomics Platform"/>
            <consortium name="The Broad Institute Genome Sequencing Center for Infectious Disease"/>
            <person name="Wu L."/>
            <person name="Ma J."/>
        </authorList>
    </citation>
    <scope>NUCLEOTIDE SEQUENCE [LARGE SCALE GENOMIC DNA]</scope>
    <source>
        <strain evidence="10">CCUG 55250</strain>
    </source>
</reference>
<keyword evidence="3 6" id="KW-0732">Signal</keyword>
<proteinExistence type="inferred from homology"/>
<keyword evidence="10" id="KW-1185">Reference proteome</keyword>
<name>A0ABW0ICZ0_9BACT</name>
<evidence type="ECO:0000259" key="7">
    <source>
        <dbReference type="Pfam" id="PF07980"/>
    </source>
</evidence>
<protein>
    <submittedName>
        <fullName evidence="9">RagB/SusD family nutrient uptake outer membrane protein</fullName>
    </submittedName>
</protein>
<accession>A0ABW0ICZ0</accession>
<evidence type="ECO:0000256" key="3">
    <source>
        <dbReference type="ARBA" id="ARBA00022729"/>
    </source>
</evidence>
<sequence>MTFKSLFLRSVASIILVTSLSCSNQFDELSLNPNQKTLEGITTPQAYNTFIQGIYFYVATARNLGAQGRNVLFSRGDESSSGADYAAFGQNAINPDYYSLKEVYQYMYTVAGQSAIALDIASRINFPDPKLRDAYLGEAHFLRAFAHYFLLTNFRQVALIKEPAYSPADYARPINTPLEVWNFIIEDLNTAKTLLPTKDYWTGTNVGRISAGGAAAFLGKVYLYMSGIESIYGSEKVNKYSEAAREFGDIMSGKYGTYTLMADYNHNFDVAHENNNEALVEFQFFGSRVNTEFNPGVPNSGVSFDYRGMMIPFSNQFITNLRHNREAAVVHDWVYDTFVQSKDKDGNTDPRMFGTILFDDSKPEIKAPTVNGVVQKVIGLSGKTWNQMYPPTATANGFATVDRIFAPYKAAYKKWIDLTLPSDADPGSPALWARRSYCNGVNYRYIRYADVLLMYAEAVLMGGTATAGSAQNALNAVRERSNMPIIPATLENIKHERILELSLEGHRFMDLLRWGTLVNTMKNREATDPNFKKFGNGSPNSSYVPFQENKNEWLPIPAVDMQSNPNIKQNNPGW</sequence>
<dbReference type="InterPro" id="IPR033985">
    <property type="entry name" value="SusD-like_N"/>
</dbReference>
<gene>
    <name evidence="9" type="ORF">ACFPMF_13675</name>
</gene>
<dbReference type="SUPFAM" id="SSF48452">
    <property type="entry name" value="TPR-like"/>
    <property type="match status" value="1"/>
</dbReference>
<keyword evidence="5" id="KW-0998">Cell outer membrane</keyword>
<evidence type="ECO:0000256" key="6">
    <source>
        <dbReference type="SAM" id="SignalP"/>
    </source>
</evidence>
<keyword evidence="4" id="KW-0472">Membrane</keyword>
<comment type="subcellular location">
    <subcellularLocation>
        <location evidence="1">Cell outer membrane</location>
    </subcellularLocation>
</comment>
<evidence type="ECO:0000313" key="10">
    <source>
        <dbReference type="Proteomes" id="UP001596106"/>
    </source>
</evidence>
<dbReference type="Pfam" id="PF14322">
    <property type="entry name" value="SusD-like_3"/>
    <property type="match status" value="1"/>
</dbReference>
<feature type="signal peptide" evidence="6">
    <location>
        <begin position="1"/>
        <end position="23"/>
    </location>
</feature>
<comment type="similarity">
    <text evidence="2">Belongs to the SusD family.</text>
</comment>
<organism evidence="9 10">
    <name type="scientific">Larkinella bovis</name>
    <dbReference type="NCBI Taxonomy" id="683041"/>
    <lineage>
        <taxon>Bacteria</taxon>
        <taxon>Pseudomonadati</taxon>
        <taxon>Bacteroidota</taxon>
        <taxon>Cytophagia</taxon>
        <taxon>Cytophagales</taxon>
        <taxon>Spirosomataceae</taxon>
        <taxon>Larkinella</taxon>
    </lineage>
</organism>
<dbReference type="Proteomes" id="UP001596106">
    <property type="component" value="Unassembled WGS sequence"/>
</dbReference>